<comment type="similarity">
    <text evidence="17">Belongs to the complex I subunit 5 family.</text>
</comment>
<dbReference type="GO" id="GO:0003954">
    <property type="term" value="F:NADH dehydrogenase activity"/>
    <property type="evidence" value="ECO:0007669"/>
    <property type="project" value="TreeGrafter"/>
</dbReference>
<evidence type="ECO:0000256" key="4">
    <source>
        <dbReference type="ARBA" id="ARBA00021096"/>
    </source>
</evidence>
<evidence type="ECO:0000256" key="3">
    <source>
        <dbReference type="ARBA" id="ARBA00012944"/>
    </source>
</evidence>
<comment type="function">
    <text evidence="17">Core subunit of the mitochondrial membrane respiratory chain NADH dehydrogenase (Complex I) which catalyzes electron transfer from NADH through the respiratory chain, using ubiquinone as an electron acceptor. Essential for the catalytic activity and assembly of complex I.</text>
</comment>
<gene>
    <name evidence="21" type="primary">ND5</name>
</gene>
<evidence type="ECO:0000256" key="2">
    <source>
        <dbReference type="ARBA" id="ARBA00004448"/>
    </source>
</evidence>
<comment type="subcellular location">
    <subcellularLocation>
        <location evidence="2">Mitochondrion inner membrane</location>
        <topology evidence="2">Multi-pass membrane protein</topology>
    </subcellularLocation>
</comment>
<sequence length="577" mass="66766">MMYINVIFICVGFVLGILSLLMGVLSVDMMISDYFIFFEWELGGINYMEFEFVFWLDWISCLFSSLVMMISFMILLYSIWYMSGDFNIYRFFFLVFMFVVSMLMVILSPNLISIILGWDGLGLVSYCLIIYYMNWSSYVSGIITIMFNRLGDIGILMGIGYMVSFGDWNTSVFWNHFFDDEFFCMFLLMLAGLTKSAQIPFCSWLPIAMAAPTPVSSLVHSSTLVTAGVYLMIRYFEVFNLGVLSILIYLGGLTMIVSGFVAIWEYDLSKIIALSTLSQLGLMYLVVSLGLIDLAFFHLVIHAFFSAMLFMCSGILIHSMGGLQDIRYMSGLFKNVPEVLLLILVSSFSLSGIPFFMGFYSKDLIIEICMVGDLNYLVLIMLISSVVLTLLYTVRIYIYIIFDFMNFKSLFVYSKDFSVFLVFSSWFMMILVLFFGGYFFEIIFPFMNYVILSDFLSLFILLILSITFLMGICLYFLSKFFNFVFDIIGFLYFFDFFMGMFIYMPSLSLWNSLNFMNLGYLTSKNLEGGWIESMGGQGLNFILMNMSISIQWFQDESMFKHLFFCLLFIMFMLVLLF</sequence>
<dbReference type="Pfam" id="PF06455">
    <property type="entry name" value="NADH5_C"/>
    <property type="match status" value="1"/>
</dbReference>
<feature type="transmembrane region" description="Helical" evidence="17">
    <location>
        <begin position="7"/>
        <end position="32"/>
    </location>
</feature>
<evidence type="ECO:0000313" key="21">
    <source>
        <dbReference type="EMBL" id="ASM82729.1"/>
    </source>
</evidence>
<feature type="transmembrane region" description="Helical" evidence="17">
    <location>
        <begin position="455"/>
        <end position="477"/>
    </location>
</feature>
<dbReference type="PANTHER" id="PTHR42829:SF2">
    <property type="entry name" value="NADH-UBIQUINONE OXIDOREDUCTASE CHAIN 5"/>
    <property type="match status" value="1"/>
</dbReference>
<evidence type="ECO:0000256" key="10">
    <source>
        <dbReference type="ARBA" id="ARBA00022982"/>
    </source>
</evidence>
<dbReference type="InterPro" id="IPR001750">
    <property type="entry name" value="ND/Mrp_TM"/>
</dbReference>
<evidence type="ECO:0000256" key="12">
    <source>
        <dbReference type="ARBA" id="ARBA00023027"/>
    </source>
</evidence>
<evidence type="ECO:0000256" key="14">
    <source>
        <dbReference type="ARBA" id="ARBA00023128"/>
    </source>
</evidence>
<evidence type="ECO:0000256" key="11">
    <source>
        <dbReference type="ARBA" id="ARBA00022989"/>
    </source>
</evidence>
<geneLocation type="mitochondrion" evidence="21"/>
<dbReference type="Pfam" id="PF00662">
    <property type="entry name" value="Proton_antipo_N"/>
    <property type="match status" value="1"/>
</dbReference>
<evidence type="ECO:0000256" key="15">
    <source>
        <dbReference type="ARBA" id="ARBA00023136"/>
    </source>
</evidence>
<evidence type="ECO:0000259" key="19">
    <source>
        <dbReference type="Pfam" id="PF00662"/>
    </source>
</evidence>
<evidence type="ECO:0000256" key="7">
    <source>
        <dbReference type="ARBA" id="ARBA00022692"/>
    </source>
</evidence>
<evidence type="ECO:0000256" key="13">
    <source>
        <dbReference type="ARBA" id="ARBA00023075"/>
    </source>
</evidence>
<comment type="function">
    <text evidence="1">Core subunit of the mitochondrial membrane respiratory chain NADH dehydrogenase (Complex I) that is believed to belong to the minimal assembly required for catalysis. Complex I functions in the transfer of electrons from NADH to the respiratory chain. The immediate electron acceptor for the enzyme is believed to be ubiquinone.</text>
</comment>
<keyword evidence="7 17" id="KW-0812">Transmembrane</keyword>
<dbReference type="EC" id="7.1.1.2" evidence="3 17"/>
<evidence type="ECO:0000256" key="16">
    <source>
        <dbReference type="ARBA" id="ARBA00049551"/>
    </source>
</evidence>
<feature type="transmembrane region" description="Helical" evidence="17">
    <location>
        <begin position="295"/>
        <end position="318"/>
    </location>
</feature>
<keyword evidence="15 17" id="KW-0472">Membrane</keyword>
<feature type="transmembrane region" description="Helical" evidence="17">
    <location>
        <begin position="377"/>
        <end position="398"/>
    </location>
</feature>
<feature type="transmembrane region" description="Helical" evidence="17">
    <location>
        <begin position="484"/>
        <end position="504"/>
    </location>
</feature>
<dbReference type="EMBL" id="KX091852">
    <property type="protein sequence ID" value="ASM82729.1"/>
    <property type="molecule type" value="Genomic_DNA"/>
</dbReference>
<feature type="transmembrane region" description="Helical" evidence="17">
    <location>
        <begin position="419"/>
        <end position="440"/>
    </location>
</feature>
<keyword evidence="6" id="KW-0679">Respiratory chain</keyword>
<keyword evidence="11 17" id="KW-1133">Transmembrane helix</keyword>
<feature type="transmembrane region" description="Helical" evidence="17">
    <location>
        <begin position="339"/>
        <end position="357"/>
    </location>
</feature>
<keyword evidence="12 17" id="KW-0520">NAD</keyword>
<dbReference type="GO" id="GO:0042773">
    <property type="term" value="P:ATP synthesis coupled electron transport"/>
    <property type="evidence" value="ECO:0007669"/>
    <property type="project" value="InterPro"/>
</dbReference>
<feature type="domain" description="NADH-Ubiquinone oxidoreductase (complex I) chain 5 N-terminal" evidence="19">
    <location>
        <begin position="46"/>
        <end position="92"/>
    </location>
</feature>
<keyword evidence="5 17" id="KW-0813">Transport</keyword>
<evidence type="ECO:0000256" key="8">
    <source>
        <dbReference type="ARBA" id="ARBA00022792"/>
    </source>
</evidence>
<dbReference type="PANTHER" id="PTHR42829">
    <property type="entry name" value="NADH-UBIQUINONE OXIDOREDUCTASE CHAIN 5"/>
    <property type="match status" value="1"/>
</dbReference>
<accession>A0A678PBY3</accession>
<evidence type="ECO:0000256" key="17">
    <source>
        <dbReference type="RuleBase" id="RU003404"/>
    </source>
</evidence>
<dbReference type="GO" id="GO:0005743">
    <property type="term" value="C:mitochondrial inner membrane"/>
    <property type="evidence" value="ECO:0007669"/>
    <property type="project" value="UniProtKB-SubCell"/>
</dbReference>
<reference evidence="21" key="1">
    <citation type="submission" date="2016-04" db="EMBL/GenBank/DDBJ databases">
        <title>The complete mitochondrial genomes of Eosembia sp.</title>
        <authorList>
            <person name="Song F."/>
            <person name="Liu Y.Q."/>
            <person name="Jiang P."/>
            <person name="Li H."/>
            <person name="Cai W.Z."/>
        </authorList>
    </citation>
    <scope>NUCLEOTIDE SEQUENCE</scope>
</reference>
<keyword evidence="14 17" id="KW-0496">Mitochondrion</keyword>
<feature type="domain" description="NADH dehydrogenase subunit 5 C-terminal" evidence="20">
    <location>
        <begin position="392"/>
        <end position="575"/>
    </location>
</feature>
<feature type="transmembrane region" description="Helical" evidence="17">
    <location>
        <begin position="112"/>
        <end position="133"/>
    </location>
</feature>
<evidence type="ECO:0000256" key="5">
    <source>
        <dbReference type="ARBA" id="ARBA00022448"/>
    </source>
</evidence>
<evidence type="ECO:0000259" key="18">
    <source>
        <dbReference type="Pfam" id="PF00361"/>
    </source>
</evidence>
<dbReference type="GO" id="GO:0015990">
    <property type="term" value="P:electron transport coupled proton transport"/>
    <property type="evidence" value="ECO:0007669"/>
    <property type="project" value="TreeGrafter"/>
</dbReference>
<feature type="transmembrane region" description="Helical" evidence="17">
    <location>
        <begin position="271"/>
        <end position="289"/>
    </location>
</feature>
<feature type="transmembrane region" description="Helical" evidence="17">
    <location>
        <begin position="217"/>
        <end position="236"/>
    </location>
</feature>
<evidence type="ECO:0000256" key="6">
    <source>
        <dbReference type="ARBA" id="ARBA00022660"/>
    </source>
</evidence>
<proteinExistence type="inferred from homology"/>
<protein>
    <recommendedName>
        <fullName evidence="4 17">NADH-ubiquinone oxidoreductase chain 5</fullName>
        <ecNumber evidence="3 17">7.1.1.2</ecNumber>
    </recommendedName>
</protein>
<feature type="transmembrane region" description="Helical" evidence="17">
    <location>
        <begin position="242"/>
        <end position="264"/>
    </location>
</feature>
<dbReference type="InterPro" id="IPR003945">
    <property type="entry name" value="NU5C-like"/>
</dbReference>
<dbReference type="Pfam" id="PF00361">
    <property type="entry name" value="Proton_antipo_M"/>
    <property type="match status" value="1"/>
</dbReference>
<keyword evidence="10" id="KW-0249">Electron transport</keyword>
<keyword evidence="13 17" id="KW-0830">Ubiquinone</keyword>
<organism evidence="21">
    <name type="scientific">Eosembia sp. FS-2017</name>
    <dbReference type="NCBI Taxonomy" id="2021303"/>
    <lineage>
        <taxon>Eukaryota</taxon>
        <taxon>Metazoa</taxon>
        <taxon>Ecdysozoa</taxon>
        <taxon>Arthropoda</taxon>
        <taxon>Hexapoda</taxon>
        <taxon>Insecta</taxon>
        <taxon>Pterygota</taxon>
        <taxon>Neoptera</taxon>
        <taxon>Polyneoptera</taxon>
        <taxon>Embioptera</taxon>
        <taxon>Oligotomidae</taxon>
        <taxon>Eosembia</taxon>
    </lineage>
</organism>
<feature type="transmembrane region" description="Helical" evidence="17">
    <location>
        <begin position="145"/>
        <end position="165"/>
    </location>
</feature>
<dbReference type="InterPro" id="IPR001516">
    <property type="entry name" value="Proton_antipo_N"/>
</dbReference>
<feature type="transmembrane region" description="Helical" evidence="17">
    <location>
        <begin position="88"/>
        <end position="106"/>
    </location>
</feature>
<dbReference type="InterPro" id="IPR010934">
    <property type="entry name" value="NADH_DH_su5_C"/>
</dbReference>
<dbReference type="PRINTS" id="PR01434">
    <property type="entry name" value="NADHDHGNASE5"/>
</dbReference>
<feature type="transmembrane region" description="Helical" evidence="17">
    <location>
        <begin position="185"/>
        <end position="205"/>
    </location>
</feature>
<feature type="transmembrane region" description="Helical" evidence="17">
    <location>
        <begin position="52"/>
        <end position="76"/>
    </location>
</feature>
<evidence type="ECO:0000259" key="20">
    <source>
        <dbReference type="Pfam" id="PF06455"/>
    </source>
</evidence>
<keyword evidence="8" id="KW-0999">Mitochondrion inner membrane</keyword>
<feature type="transmembrane region" description="Helical" evidence="17">
    <location>
        <begin position="558"/>
        <end position="576"/>
    </location>
</feature>
<evidence type="ECO:0000256" key="1">
    <source>
        <dbReference type="ARBA" id="ARBA00003257"/>
    </source>
</evidence>
<keyword evidence="9" id="KW-1278">Translocase</keyword>
<name>A0A678PBY3_9NEOP</name>
<evidence type="ECO:0000256" key="9">
    <source>
        <dbReference type="ARBA" id="ARBA00022967"/>
    </source>
</evidence>
<comment type="catalytic activity">
    <reaction evidence="16 17">
        <text>a ubiquinone + NADH + 5 H(+)(in) = a ubiquinol + NAD(+) + 4 H(+)(out)</text>
        <dbReference type="Rhea" id="RHEA:29091"/>
        <dbReference type="Rhea" id="RHEA-COMP:9565"/>
        <dbReference type="Rhea" id="RHEA-COMP:9566"/>
        <dbReference type="ChEBI" id="CHEBI:15378"/>
        <dbReference type="ChEBI" id="CHEBI:16389"/>
        <dbReference type="ChEBI" id="CHEBI:17976"/>
        <dbReference type="ChEBI" id="CHEBI:57540"/>
        <dbReference type="ChEBI" id="CHEBI:57945"/>
        <dbReference type="EC" id="7.1.1.2"/>
    </reaction>
</comment>
<feature type="domain" description="NADH:quinone oxidoreductase/Mrp antiporter transmembrane" evidence="18">
    <location>
        <begin position="108"/>
        <end position="386"/>
    </location>
</feature>
<dbReference type="AlphaFoldDB" id="A0A678PBY3"/>
<dbReference type="GO" id="GO:0008137">
    <property type="term" value="F:NADH dehydrogenase (ubiquinone) activity"/>
    <property type="evidence" value="ECO:0007669"/>
    <property type="project" value="UniProtKB-EC"/>
</dbReference>